<name>A0ABN9QT96_9DINO</name>
<evidence type="ECO:0000256" key="1">
    <source>
        <dbReference type="SAM" id="MobiDB-lite"/>
    </source>
</evidence>
<keyword evidence="3" id="KW-1185">Reference proteome</keyword>
<feature type="region of interest" description="Disordered" evidence="1">
    <location>
        <begin position="35"/>
        <end position="295"/>
    </location>
</feature>
<proteinExistence type="predicted"/>
<feature type="non-terminal residue" evidence="2">
    <location>
        <position position="1"/>
    </location>
</feature>
<accession>A0ABN9QT96</accession>
<feature type="region of interest" description="Disordered" evidence="1">
    <location>
        <begin position="1"/>
        <end position="20"/>
    </location>
</feature>
<feature type="compositionally biased region" description="Gly residues" evidence="1">
    <location>
        <begin position="1"/>
        <end position="12"/>
    </location>
</feature>
<feature type="non-terminal residue" evidence="2">
    <location>
        <position position="295"/>
    </location>
</feature>
<feature type="compositionally biased region" description="Low complexity" evidence="1">
    <location>
        <begin position="35"/>
        <end position="96"/>
    </location>
</feature>
<feature type="compositionally biased region" description="Low complexity" evidence="1">
    <location>
        <begin position="228"/>
        <end position="238"/>
    </location>
</feature>
<gene>
    <name evidence="2" type="ORF">PCOR1329_LOCUS13960</name>
</gene>
<protein>
    <submittedName>
        <fullName evidence="2">Uncharacterized protein</fullName>
    </submittedName>
</protein>
<feature type="compositionally biased region" description="Low complexity" evidence="1">
    <location>
        <begin position="266"/>
        <end position="283"/>
    </location>
</feature>
<organism evidence="2 3">
    <name type="scientific">Prorocentrum cordatum</name>
    <dbReference type="NCBI Taxonomy" id="2364126"/>
    <lineage>
        <taxon>Eukaryota</taxon>
        <taxon>Sar</taxon>
        <taxon>Alveolata</taxon>
        <taxon>Dinophyceae</taxon>
        <taxon>Prorocentrales</taxon>
        <taxon>Prorocentraceae</taxon>
        <taxon>Prorocentrum</taxon>
    </lineage>
</organism>
<evidence type="ECO:0000313" key="2">
    <source>
        <dbReference type="EMBL" id="CAK0808326.1"/>
    </source>
</evidence>
<sequence length="295" mass="29791">GARPPRGGGGRGCRGRGDGARLAARRLGGAWRWLGSLRPSSRSSCGPGSRAARTGGLRLRAPGPGALAAAAPATPGAAAPSASAAPASRRPAAARGPAGGAPAGAGAPGARGRRARRGEEVLPALALRGGPQGGGRAGVPARRAQGRQPEAARQGRGPDGRAEEAGQRDRGELRRERKRHGEAEERLKGLLEEDGRERCGRSTRRSAHCRRGEAAGPRLRRQRPQCLAAPGAAGAPAPGAGGAGAGAEAGGCLSSPQAKLKLVVFPPQGRLPQPPLAQQQQPPRRARGPRGAEPH</sequence>
<feature type="compositionally biased region" description="Basic and acidic residues" evidence="1">
    <location>
        <begin position="156"/>
        <end position="200"/>
    </location>
</feature>
<comment type="caution">
    <text evidence="2">The sequence shown here is derived from an EMBL/GenBank/DDBJ whole genome shotgun (WGS) entry which is preliminary data.</text>
</comment>
<dbReference type="Proteomes" id="UP001189429">
    <property type="component" value="Unassembled WGS sequence"/>
</dbReference>
<reference evidence="2" key="1">
    <citation type="submission" date="2023-10" db="EMBL/GenBank/DDBJ databases">
        <authorList>
            <person name="Chen Y."/>
            <person name="Shah S."/>
            <person name="Dougan E. K."/>
            <person name="Thang M."/>
            <person name="Chan C."/>
        </authorList>
    </citation>
    <scope>NUCLEOTIDE SEQUENCE [LARGE SCALE GENOMIC DNA]</scope>
</reference>
<dbReference type="EMBL" id="CAUYUJ010004141">
    <property type="protein sequence ID" value="CAK0808326.1"/>
    <property type="molecule type" value="Genomic_DNA"/>
</dbReference>
<feature type="compositionally biased region" description="Low complexity" evidence="1">
    <location>
        <begin position="138"/>
        <end position="148"/>
    </location>
</feature>
<feature type="compositionally biased region" description="Gly residues" evidence="1">
    <location>
        <begin position="97"/>
        <end position="109"/>
    </location>
</feature>
<feature type="compositionally biased region" description="Gly residues" evidence="1">
    <location>
        <begin position="239"/>
        <end position="249"/>
    </location>
</feature>
<evidence type="ECO:0000313" key="3">
    <source>
        <dbReference type="Proteomes" id="UP001189429"/>
    </source>
</evidence>